<organism evidence="3">
    <name type="scientific">Oikopleura dioica</name>
    <name type="common">Tunicate</name>
    <dbReference type="NCBI Taxonomy" id="34765"/>
    <lineage>
        <taxon>Eukaryota</taxon>
        <taxon>Metazoa</taxon>
        <taxon>Chordata</taxon>
        <taxon>Tunicata</taxon>
        <taxon>Appendicularia</taxon>
        <taxon>Copelata</taxon>
        <taxon>Oikopleuridae</taxon>
        <taxon>Oikopleura</taxon>
    </lineage>
</organism>
<accession>E4XRC1</accession>
<dbReference type="SUPFAM" id="SSF52833">
    <property type="entry name" value="Thioredoxin-like"/>
    <property type="match status" value="2"/>
</dbReference>
<dbReference type="AlphaFoldDB" id="E4XRC1"/>
<dbReference type="PRINTS" id="PR00421">
    <property type="entry name" value="THIOREDOXIN"/>
</dbReference>
<evidence type="ECO:0000256" key="1">
    <source>
        <dbReference type="ARBA" id="ARBA00006347"/>
    </source>
</evidence>
<dbReference type="Proteomes" id="UP000001307">
    <property type="component" value="Unassembled WGS sequence"/>
</dbReference>
<dbReference type="GO" id="GO:0005783">
    <property type="term" value="C:endoplasmic reticulum"/>
    <property type="evidence" value="ECO:0007669"/>
    <property type="project" value="TreeGrafter"/>
</dbReference>
<evidence type="ECO:0000313" key="3">
    <source>
        <dbReference type="EMBL" id="CBY12337.1"/>
    </source>
</evidence>
<dbReference type="Gene3D" id="3.40.30.10">
    <property type="entry name" value="Glutaredoxin"/>
    <property type="match status" value="2"/>
</dbReference>
<dbReference type="CDD" id="cd02995">
    <property type="entry name" value="PDI_a_PDI_a'_C"/>
    <property type="match status" value="1"/>
</dbReference>
<dbReference type="InterPro" id="IPR036249">
    <property type="entry name" value="Thioredoxin-like_sf"/>
</dbReference>
<dbReference type="InterPro" id="IPR013766">
    <property type="entry name" value="Thioredoxin_domain"/>
</dbReference>
<keyword evidence="4" id="KW-1185">Reference proteome</keyword>
<comment type="similarity">
    <text evidence="1">Belongs to the protein disulfide isomerase family.</text>
</comment>
<name>E4XRC1_OIKDI</name>
<dbReference type="GO" id="GO:0003756">
    <property type="term" value="F:protein disulfide isomerase activity"/>
    <property type="evidence" value="ECO:0007669"/>
    <property type="project" value="TreeGrafter"/>
</dbReference>
<feature type="domain" description="Thioredoxin" evidence="2">
    <location>
        <begin position="118"/>
        <end position="233"/>
    </location>
</feature>
<dbReference type="PROSITE" id="PS51352">
    <property type="entry name" value="THIOREDOXIN_2"/>
    <property type="match status" value="2"/>
</dbReference>
<proteinExistence type="inferred from homology"/>
<sequence>MRIIQLSFAFSNQQNFDDFIAGKESMVEFYAPWCGHCKKLRPEYDQAAAELKAKNIKLGKVNCEAEINNEICEKYEIEGFPTLKIFKEGEVKSDYSGPLESLALVQKMLHIPRSEEVPSTQEKMVKIVGKTFNEIVFESKKDVLVKFYAPWCPHCKNMAPAWIELAEQTENESIVIGDIDVTANEIEFANYKDLVEGFPTVLLFKNGQKDVPIKYQGDRSLEDFQLFLATYLE</sequence>
<dbReference type="InParanoid" id="E4XRC1"/>
<protein>
    <recommendedName>
        <fullName evidence="2">Thioredoxin domain-containing protein</fullName>
    </recommendedName>
</protein>
<dbReference type="InterPro" id="IPR017937">
    <property type="entry name" value="Thioredoxin_CS"/>
</dbReference>
<dbReference type="PROSITE" id="PS00194">
    <property type="entry name" value="THIOREDOXIN_1"/>
    <property type="match status" value="2"/>
</dbReference>
<reference evidence="3" key="1">
    <citation type="journal article" date="2010" name="Science">
        <title>Plasticity of animal genome architecture unmasked by rapid evolution of a pelagic tunicate.</title>
        <authorList>
            <person name="Denoeud F."/>
            <person name="Henriet S."/>
            <person name="Mungpakdee S."/>
            <person name="Aury J.M."/>
            <person name="Da Silva C."/>
            <person name="Brinkmann H."/>
            <person name="Mikhaleva J."/>
            <person name="Olsen L.C."/>
            <person name="Jubin C."/>
            <person name="Canestro C."/>
            <person name="Bouquet J.M."/>
            <person name="Danks G."/>
            <person name="Poulain J."/>
            <person name="Campsteijn C."/>
            <person name="Adamski M."/>
            <person name="Cross I."/>
            <person name="Yadetie F."/>
            <person name="Muffato M."/>
            <person name="Louis A."/>
            <person name="Butcher S."/>
            <person name="Tsagkogeorga G."/>
            <person name="Konrad A."/>
            <person name="Singh S."/>
            <person name="Jensen M.F."/>
            <person name="Cong E.H."/>
            <person name="Eikeseth-Otteraa H."/>
            <person name="Noel B."/>
            <person name="Anthouard V."/>
            <person name="Porcel B.M."/>
            <person name="Kachouri-Lafond R."/>
            <person name="Nishino A."/>
            <person name="Ugolini M."/>
            <person name="Chourrout P."/>
            <person name="Nishida H."/>
            <person name="Aasland R."/>
            <person name="Huzurbazar S."/>
            <person name="Westhof E."/>
            <person name="Delsuc F."/>
            <person name="Lehrach H."/>
            <person name="Reinhardt R."/>
            <person name="Weissenbach J."/>
            <person name="Roy S.W."/>
            <person name="Artiguenave F."/>
            <person name="Postlethwait J.H."/>
            <person name="Manak J.R."/>
            <person name="Thompson E.M."/>
            <person name="Jaillon O."/>
            <person name="Du Pasquier L."/>
            <person name="Boudinot P."/>
            <person name="Liberles D.A."/>
            <person name="Volff J.N."/>
            <person name="Philippe H."/>
            <person name="Lenhard B."/>
            <person name="Roest Crollius H."/>
            <person name="Wincker P."/>
            <person name="Chourrout D."/>
        </authorList>
    </citation>
    <scope>NUCLEOTIDE SEQUENCE [LARGE SCALE GENOMIC DNA]</scope>
</reference>
<dbReference type="GO" id="GO:0034976">
    <property type="term" value="P:response to endoplasmic reticulum stress"/>
    <property type="evidence" value="ECO:0007669"/>
    <property type="project" value="TreeGrafter"/>
</dbReference>
<evidence type="ECO:0000259" key="2">
    <source>
        <dbReference type="PROSITE" id="PS51352"/>
    </source>
</evidence>
<dbReference type="EMBL" id="FN653116">
    <property type="protein sequence ID" value="CBY12337.1"/>
    <property type="molecule type" value="Genomic_DNA"/>
</dbReference>
<evidence type="ECO:0000313" key="4">
    <source>
        <dbReference type="Proteomes" id="UP000001307"/>
    </source>
</evidence>
<dbReference type="PANTHER" id="PTHR18929">
    <property type="entry name" value="PROTEIN DISULFIDE ISOMERASE"/>
    <property type="match status" value="1"/>
</dbReference>
<gene>
    <name evidence="3" type="ORF">GSOID_T00001699001</name>
</gene>
<dbReference type="OrthoDB" id="427280at2759"/>
<dbReference type="CDD" id="cd02961">
    <property type="entry name" value="PDI_a_family"/>
    <property type="match status" value="1"/>
</dbReference>
<dbReference type="GO" id="GO:0006457">
    <property type="term" value="P:protein folding"/>
    <property type="evidence" value="ECO:0007669"/>
    <property type="project" value="TreeGrafter"/>
</dbReference>
<dbReference type="Pfam" id="PF00085">
    <property type="entry name" value="Thioredoxin"/>
    <property type="match status" value="2"/>
</dbReference>
<feature type="domain" description="Thioredoxin" evidence="2">
    <location>
        <begin position="1"/>
        <end position="114"/>
    </location>
</feature>